<reference evidence="3 4" key="1">
    <citation type="journal article" date="2012" name="Genome Biol.">
        <title>Genome and low-iron response of an oceanic diatom adapted to chronic iron limitation.</title>
        <authorList>
            <person name="Lommer M."/>
            <person name="Specht M."/>
            <person name="Roy A.S."/>
            <person name="Kraemer L."/>
            <person name="Andreson R."/>
            <person name="Gutowska M.A."/>
            <person name="Wolf J."/>
            <person name="Bergner S.V."/>
            <person name="Schilhabel M.B."/>
            <person name="Klostermeier U.C."/>
            <person name="Beiko R.G."/>
            <person name="Rosenstiel P."/>
            <person name="Hippler M."/>
            <person name="Laroche J."/>
        </authorList>
    </citation>
    <scope>NUCLEOTIDE SEQUENCE [LARGE SCALE GENOMIC DNA]</scope>
    <source>
        <strain evidence="3 4">CCMP1005</strain>
    </source>
</reference>
<gene>
    <name evidence="3" type="ORF">THAOC_19911</name>
</gene>
<comment type="caution">
    <text evidence="3">The sequence shown here is derived from an EMBL/GenBank/DDBJ whole genome shotgun (WGS) entry which is preliminary data.</text>
</comment>
<dbReference type="Proteomes" id="UP000266841">
    <property type="component" value="Unassembled WGS sequence"/>
</dbReference>
<evidence type="ECO:0000313" key="4">
    <source>
        <dbReference type="Proteomes" id="UP000266841"/>
    </source>
</evidence>
<evidence type="ECO:0000256" key="2">
    <source>
        <dbReference type="SAM" id="MobiDB-lite"/>
    </source>
</evidence>
<proteinExistence type="predicted"/>
<dbReference type="EMBL" id="AGNL01022246">
    <property type="protein sequence ID" value="EJK59820.1"/>
    <property type="molecule type" value="Genomic_DNA"/>
</dbReference>
<organism evidence="3 4">
    <name type="scientific">Thalassiosira oceanica</name>
    <name type="common">Marine diatom</name>
    <dbReference type="NCBI Taxonomy" id="159749"/>
    <lineage>
        <taxon>Eukaryota</taxon>
        <taxon>Sar</taxon>
        <taxon>Stramenopiles</taxon>
        <taxon>Ochrophyta</taxon>
        <taxon>Bacillariophyta</taxon>
        <taxon>Coscinodiscophyceae</taxon>
        <taxon>Thalassiosirophycidae</taxon>
        <taxon>Thalassiosirales</taxon>
        <taxon>Thalassiosiraceae</taxon>
        <taxon>Thalassiosira</taxon>
    </lineage>
</organism>
<keyword evidence="1" id="KW-0175">Coiled coil</keyword>
<sequence length="473" mass="51873">MDPDRVAVLSPDMRRVRAGQQAAAAEQALAAEKKRIARAKAERERKSVRIPPAVACVPRVGVVTEAAIQTTPKLLRSSAYPPPTFPVRPRKQTTQSDSSLSISKRLRVGVVLRERLEPLRRVALGPLERQSQRPVPVQLAQSSHGAANAEQDRVVLVLREAVVPEEHARVAVDVRVRVRHLAVLGEYPRHDLVYRVDDLEEGVVRHVLQTELALAGVPRVGLAEDGVPVAGYDLLRVERLPRELGDRLGGHVLPLLLELGLEGLDPLEYLLVRQAVEGTRERVESRGVREVRVGERRPHEVRRVRRRVPPLVVGVDAQVEPHELVERRVVVAEHAAEVPGVVEGGVLGHDAVEVDVAVDRRGDLWQDREDVEDVLEGVLVVVRLGHTVGVRLGERGRGLCRAEPDAELGHGVHVPGEAVEEGHDVGRELRRAGVELGRQGVDLLLRGDLGRKEEPDEGLEEGLAVALLAAVGR</sequence>
<dbReference type="AlphaFoldDB" id="K0S3L2"/>
<evidence type="ECO:0000256" key="1">
    <source>
        <dbReference type="SAM" id="Coils"/>
    </source>
</evidence>
<feature type="region of interest" description="Disordered" evidence="2">
    <location>
        <begin position="74"/>
        <end position="99"/>
    </location>
</feature>
<name>K0S3L2_THAOC</name>
<protein>
    <submittedName>
        <fullName evidence="3">Uncharacterized protein</fullName>
    </submittedName>
</protein>
<keyword evidence="4" id="KW-1185">Reference proteome</keyword>
<feature type="coiled-coil region" evidence="1">
    <location>
        <begin position="22"/>
        <end position="49"/>
    </location>
</feature>
<evidence type="ECO:0000313" key="3">
    <source>
        <dbReference type="EMBL" id="EJK59820.1"/>
    </source>
</evidence>
<accession>K0S3L2</accession>